<dbReference type="SUPFAM" id="SSF88723">
    <property type="entry name" value="PIN domain-like"/>
    <property type="match status" value="1"/>
</dbReference>
<dbReference type="EMBL" id="CADCTR010001010">
    <property type="protein sequence ID" value="CAA9276982.1"/>
    <property type="molecule type" value="Genomic_DNA"/>
</dbReference>
<dbReference type="PANTHER" id="PTHR33653">
    <property type="entry name" value="RIBONUCLEASE VAPC2"/>
    <property type="match status" value="1"/>
</dbReference>
<keyword evidence="3 8" id="KW-0540">Nuclease</keyword>
<keyword evidence="8" id="KW-0800">Toxin</keyword>
<evidence type="ECO:0000256" key="7">
    <source>
        <dbReference type="ARBA" id="ARBA00038093"/>
    </source>
</evidence>
<name>A0A6J4JI69_9CHLR</name>
<dbReference type="Gene3D" id="3.40.50.1010">
    <property type="entry name" value="5'-nuclease"/>
    <property type="match status" value="1"/>
</dbReference>
<dbReference type="AlphaFoldDB" id="A0A6J4JI69"/>
<evidence type="ECO:0000256" key="4">
    <source>
        <dbReference type="ARBA" id="ARBA00022723"/>
    </source>
</evidence>
<dbReference type="GO" id="GO:0090729">
    <property type="term" value="F:toxin activity"/>
    <property type="evidence" value="ECO:0007669"/>
    <property type="project" value="UniProtKB-KW"/>
</dbReference>
<protein>
    <recommendedName>
        <fullName evidence="8">Ribonuclease VapC</fullName>
        <shortName evidence="8">RNase VapC</shortName>
        <ecNumber evidence="8">3.1.-.-</ecNumber>
    </recommendedName>
    <alternativeName>
        <fullName evidence="8">Toxin VapC</fullName>
    </alternativeName>
</protein>
<evidence type="ECO:0000256" key="5">
    <source>
        <dbReference type="ARBA" id="ARBA00022801"/>
    </source>
</evidence>
<dbReference type="Pfam" id="PF01850">
    <property type="entry name" value="PIN"/>
    <property type="match status" value="1"/>
</dbReference>
<feature type="domain" description="PIN" evidence="9">
    <location>
        <begin position="4"/>
        <end position="122"/>
    </location>
</feature>
<evidence type="ECO:0000313" key="10">
    <source>
        <dbReference type="EMBL" id="CAA9276982.1"/>
    </source>
</evidence>
<dbReference type="PANTHER" id="PTHR33653:SF1">
    <property type="entry name" value="RIBONUCLEASE VAPC2"/>
    <property type="match status" value="1"/>
</dbReference>
<sequence>MTFLLDTDTCVFWLRGRASIREHVAVVGPQAISVSIITVAELRYGAACSNQPAANEQAINAFTSGIHVLGVDDGIVAAFAMIKAGLRQQGMLIEDFDLLIAATAHTHGLTLVTNNVAHFGRVPGLLLENWLE</sequence>
<feature type="binding site" evidence="8">
    <location>
        <position position="97"/>
    </location>
    <ligand>
        <name>Mg(2+)</name>
        <dbReference type="ChEBI" id="CHEBI:18420"/>
    </ligand>
</feature>
<proteinExistence type="inferred from homology"/>
<comment type="similarity">
    <text evidence="7 8">Belongs to the PINc/VapC protein family.</text>
</comment>
<comment type="function">
    <text evidence="8">Toxic component of a toxin-antitoxin (TA) system. An RNase.</text>
</comment>
<evidence type="ECO:0000256" key="1">
    <source>
        <dbReference type="ARBA" id="ARBA00001946"/>
    </source>
</evidence>
<keyword evidence="6 8" id="KW-0460">Magnesium</keyword>
<accession>A0A6J4JI69</accession>
<dbReference type="InterPro" id="IPR050556">
    <property type="entry name" value="Type_II_TA_system_RNase"/>
</dbReference>
<evidence type="ECO:0000256" key="8">
    <source>
        <dbReference type="HAMAP-Rule" id="MF_00265"/>
    </source>
</evidence>
<dbReference type="GO" id="GO:0004540">
    <property type="term" value="F:RNA nuclease activity"/>
    <property type="evidence" value="ECO:0007669"/>
    <property type="project" value="InterPro"/>
</dbReference>
<dbReference type="InterPro" id="IPR022907">
    <property type="entry name" value="VapC_family"/>
</dbReference>
<dbReference type="HAMAP" id="MF_00265">
    <property type="entry name" value="VapC_Nob1"/>
    <property type="match status" value="1"/>
</dbReference>
<evidence type="ECO:0000256" key="3">
    <source>
        <dbReference type="ARBA" id="ARBA00022722"/>
    </source>
</evidence>
<keyword evidence="5 8" id="KW-0378">Hydrolase</keyword>
<organism evidence="10">
    <name type="scientific">uncultured Chloroflexia bacterium</name>
    <dbReference type="NCBI Taxonomy" id="1672391"/>
    <lineage>
        <taxon>Bacteria</taxon>
        <taxon>Bacillati</taxon>
        <taxon>Chloroflexota</taxon>
        <taxon>Chloroflexia</taxon>
        <taxon>environmental samples</taxon>
    </lineage>
</organism>
<dbReference type="EC" id="3.1.-.-" evidence="8"/>
<keyword evidence="2 8" id="KW-1277">Toxin-antitoxin system</keyword>
<dbReference type="GO" id="GO:0016787">
    <property type="term" value="F:hydrolase activity"/>
    <property type="evidence" value="ECO:0007669"/>
    <property type="project" value="UniProtKB-KW"/>
</dbReference>
<dbReference type="GO" id="GO:0000287">
    <property type="term" value="F:magnesium ion binding"/>
    <property type="evidence" value="ECO:0007669"/>
    <property type="project" value="UniProtKB-UniRule"/>
</dbReference>
<gene>
    <name evidence="8" type="primary">vapC</name>
    <name evidence="10" type="ORF">AVDCRST_MAG93-2944</name>
</gene>
<dbReference type="InterPro" id="IPR029060">
    <property type="entry name" value="PIN-like_dom_sf"/>
</dbReference>
<feature type="binding site" evidence="8">
    <location>
        <position position="6"/>
    </location>
    <ligand>
        <name>Mg(2+)</name>
        <dbReference type="ChEBI" id="CHEBI:18420"/>
    </ligand>
</feature>
<dbReference type="InterPro" id="IPR002716">
    <property type="entry name" value="PIN_dom"/>
</dbReference>
<reference evidence="10" key="1">
    <citation type="submission" date="2020-02" db="EMBL/GenBank/DDBJ databases">
        <authorList>
            <person name="Meier V. D."/>
        </authorList>
    </citation>
    <scope>NUCLEOTIDE SEQUENCE</scope>
    <source>
        <strain evidence="10">AVDCRST_MAG93</strain>
    </source>
</reference>
<evidence type="ECO:0000256" key="2">
    <source>
        <dbReference type="ARBA" id="ARBA00022649"/>
    </source>
</evidence>
<evidence type="ECO:0000259" key="9">
    <source>
        <dbReference type="Pfam" id="PF01850"/>
    </source>
</evidence>
<comment type="cofactor">
    <cofactor evidence="1 8">
        <name>Mg(2+)</name>
        <dbReference type="ChEBI" id="CHEBI:18420"/>
    </cofactor>
</comment>
<evidence type="ECO:0000256" key="6">
    <source>
        <dbReference type="ARBA" id="ARBA00022842"/>
    </source>
</evidence>
<keyword evidence="4 8" id="KW-0479">Metal-binding</keyword>